<evidence type="ECO:0000313" key="1">
    <source>
        <dbReference type="EMBL" id="MFC3264776.1"/>
    </source>
</evidence>
<name>A0ABV7LAG1_9HYPH</name>
<evidence type="ECO:0008006" key="3">
    <source>
        <dbReference type="Google" id="ProtNLM"/>
    </source>
</evidence>
<dbReference type="Proteomes" id="UP001595536">
    <property type="component" value="Unassembled WGS sequence"/>
</dbReference>
<reference evidence="2" key="1">
    <citation type="journal article" date="2019" name="Int. J. Syst. Evol. Microbiol.">
        <title>The Global Catalogue of Microorganisms (GCM) 10K type strain sequencing project: providing services to taxonomists for standard genome sequencing and annotation.</title>
        <authorList>
            <consortium name="The Broad Institute Genomics Platform"/>
            <consortium name="The Broad Institute Genome Sequencing Center for Infectious Disease"/>
            <person name="Wu L."/>
            <person name="Ma J."/>
        </authorList>
    </citation>
    <scope>NUCLEOTIDE SEQUENCE [LARGE SCALE GENOMIC DNA]</scope>
    <source>
        <strain evidence="2">CCM 7941</strain>
    </source>
</reference>
<proteinExistence type="predicted"/>
<organism evidence="1 2">
    <name type="scientific">Camelimonas abortus</name>
    <dbReference type="NCBI Taxonomy" id="1017184"/>
    <lineage>
        <taxon>Bacteria</taxon>
        <taxon>Pseudomonadati</taxon>
        <taxon>Pseudomonadota</taxon>
        <taxon>Alphaproteobacteria</taxon>
        <taxon>Hyphomicrobiales</taxon>
        <taxon>Chelatococcaceae</taxon>
        <taxon>Camelimonas</taxon>
    </lineage>
</organism>
<protein>
    <recommendedName>
        <fullName evidence="3">Nitrate reductase</fullName>
    </recommendedName>
</protein>
<comment type="caution">
    <text evidence="1">The sequence shown here is derived from an EMBL/GenBank/DDBJ whole genome shotgun (WGS) entry which is preliminary data.</text>
</comment>
<evidence type="ECO:0000313" key="2">
    <source>
        <dbReference type="Proteomes" id="UP001595536"/>
    </source>
</evidence>
<keyword evidence="2" id="KW-1185">Reference proteome</keyword>
<accession>A0ABV7LAG1</accession>
<dbReference type="EMBL" id="JBHRUV010000002">
    <property type="protein sequence ID" value="MFC3264776.1"/>
    <property type="molecule type" value="Genomic_DNA"/>
</dbReference>
<sequence length="90" mass="9662">MTPLWFGRKSAPGRELRERVSAWASAAHGGEARFSVNEISCRDPACPGVETVILVMEPGVATRAVKIARPMAEVTEDDVRAALAAPDRDS</sequence>
<gene>
    <name evidence="1" type="ORF">ACFOEX_00185</name>
</gene>
<dbReference type="RefSeq" id="WP_376828751.1">
    <property type="nucleotide sequence ID" value="NZ_JBHLWR010000004.1"/>
</dbReference>